<keyword evidence="2" id="KW-1185">Reference proteome</keyword>
<reference evidence="3" key="1">
    <citation type="submission" date="2022-11" db="UniProtKB">
        <authorList>
            <consortium name="WormBaseParasite"/>
        </authorList>
    </citation>
    <scope>IDENTIFICATION</scope>
</reference>
<name>A0A914HGE4_GLORO</name>
<proteinExistence type="predicted"/>
<feature type="region of interest" description="Disordered" evidence="1">
    <location>
        <begin position="14"/>
        <end position="34"/>
    </location>
</feature>
<organism evidence="2 3">
    <name type="scientific">Globodera rostochiensis</name>
    <name type="common">Golden nematode worm</name>
    <name type="synonym">Heterodera rostochiensis</name>
    <dbReference type="NCBI Taxonomy" id="31243"/>
    <lineage>
        <taxon>Eukaryota</taxon>
        <taxon>Metazoa</taxon>
        <taxon>Ecdysozoa</taxon>
        <taxon>Nematoda</taxon>
        <taxon>Chromadorea</taxon>
        <taxon>Rhabditida</taxon>
        <taxon>Tylenchina</taxon>
        <taxon>Tylenchomorpha</taxon>
        <taxon>Tylenchoidea</taxon>
        <taxon>Heteroderidae</taxon>
        <taxon>Heteroderinae</taxon>
        <taxon>Globodera</taxon>
    </lineage>
</organism>
<dbReference type="WBParaSite" id="Gr19_v10_g17127.t1">
    <property type="protein sequence ID" value="Gr19_v10_g17127.t1"/>
    <property type="gene ID" value="Gr19_v10_g17127"/>
</dbReference>
<sequence length="83" mass="9689">MMAKMIMKMNEWTDDVNGRGKRSGEGDRVAIKPPYKMRKKGRRCVVVVVVVRRAGREMENNMETSRTKGPPPNFPREELFLFF</sequence>
<evidence type="ECO:0000313" key="2">
    <source>
        <dbReference type="Proteomes" id="UP000887572"/>
    </source>
</evidence>
<feature type="compositionally biased region" description="Basic and acidic residues" evidence="1">
    <location>
        <begin position="16"/>
        <end position="30"/>
    </location>
</feature>
<evidence type="ECO:0000313" key="3">
    <source>
        <dbReference type="WBParaSite" id="Gr19_v10_g17127.t1"/>
    </source>
</evidence>
<evidence type="ECO:0000256" key="1">
    <source>
        <dbReference type="SAM" id="MobiDB-lite"/>
    </source>
</evidence>
<accession>A0A914HGE4</accession>
<dbReference type="AlphaFoldDB" id="A0A914HGE4"/>
<dbReference type="Proteomes" id="UP000887572">
    <property type="component" value="Unplaced"/>
</dbReference>
<protein>
    <submittedName>
        <fullName evidence="3">Uncharacterized protein</fullName>
    </submittedName>
</protein>